<dbReference type="EMBL" id="HBUE01043438">
    <property type="protein sequence ID" value="CAG6461637.1"/>
    <property type="molecule type" value="Transcribed_RNA"/>
</dbReference>
<organism evidence="2">
    <name type="scientific">Culex pipiens</name>
    <name type="common">House mosquito</name>
    <dbReference type="NCBI Taxonomy" id="7175"/>
    <lineage>
        <taxon>Eukaryota</taxon>
        <taxon>Metazoa</taxon>
        <taxon>Ecdysozoa</taxon>
        <taxon>Arthropoda</taxon>
        <taxon>Hexapoda</taxon>
        <taxon>Insecta</taxon>
        <taxon>Pterygota</taxon>
        <taxon>Neoptera</taxon>
        <taxon>Endopterygota</taxon>
        <taxon>Diptera</taxon>
        <taxon>Nematocera</taxon>
        <taxon>Culicoidea</taxon>
        <taxon>Culicidae</taxon>
        <taxon>Culicinae</taxon>
        <taxon>Culicini</taxon>
        <taxon>Culex</taxon>
        <taxon>Culex</taxon>
    </lineage>
</organism>
<sequence length="188" mass="21528">MEFQPCDNSKVLLIRAETYLTISGRAIQVSKVLRHDCYPCSSFSQMATEQLATVVKEEPPEEEPEVSSFSYETVTKEEVILDEDGELVENADQPESVREHPTEISQERPFKCPECDRTFAKAGVNIAESLLVLSMISLDTRVPTRKEQSWFSLMKTFQVRNKGHLKKIHRRRTIAQLLERIKPGIHHG</sequence>
<protein>
    <submittedName>
        <fullName evidence="2">(northern house mosquito) hypothetical protein</fullName>
    </submittedName>
</protein>
<evidence type="ECO:0000256" key="1">
    <source>
        <dbReference type="SAM" id="MobiDB-lite"/>
    </source>
</evidence>
<dbReference type="EMBL" id="HBUE01043435">
    <property type="protein sequence ID" value="CAG6461632.1"/>
    <property type="molecule type" value="Transcribed_RNA"/>
</dbReference>
<dbReference type="AlphaFoldDB" id="A0A8D8KVJ8"/>
<dbReference type="EMBL" id="HBUE01237106">
    <property type="protein sequence ID" value="CAG6547534.1"/>
    <property type="molecule type" value="Transcribed_RNA"/>
</dbReference>
<reference evidence="2" key="1">
    <citation type="submission" date="2021-05" db="EMBL/GenBank/DDBJ databases">
        <authorList>
            <person name="Alioto T."/>
            <person name="Alioto T."/>
            <person name="Gomez Garrido J."/>
        </authorList>
    </citation>
    <scope>NUCLEOTIDE SEQUENCE</scope>
</reference>
<accession>A0A8D8KVJ8</accession>
<feature type="region of interest" description="Disordered" evidence="1">
    <location>
        <begin position="88"/>
        <end position="108"/>
    </location>
</feature>
<proteinExistence type="predicted"/>
<name>A0A8D8KVJ8_CULPI</name>
<feature type="compositionally biased region" description="Basic and acidic residues" evidence="1">
    <location>
        <begin position="95"/>
        <end position="108"/>
    </location>
</feature>
<evidence type="ECO:0000313" key="2">
    <source>
        <dbReference type="EMBL" id="CAG6599735.1"/>
    </source>
</evidence>
<dbReference type="EMBL" id="HBUE01344040">
    <property type="protein sequence ID" value="CAG6599735.1"/>
    <property type="molecule type" value="Transcribed_RNA"/>
</dbReference>